<dbReference type="EMBL" id="BQNB010017625">
    <property type="protein sequence ID" value="GJT65362.1"/>
    <property type="molecule type" value="Genomic_DNA"/>
</dbReference>
<gene>
    <name evidence="1" type="ORF">Tco_1016842</name>
</gene>
<dbReference type="Proteomes" id="UP001151760">
    <property type="component" value="Unassembled WGS sequence"/>
</dbReference>
<evidence type="ECO:0000313" key="1">
    <source>
        <dbReference type="EMBL" id="GJT65362.1"/>
    </source>
</evidence>
<accession>A0ABQ5FSD1</accession>
<comment type="caution">
    <text evidence="1">The sequence shown here is derived from an EMBL/GenBank/DDBJ whole genome shotgun (WGS) entry which is preliminary data.</text>
</comment>
<reference evidence="1" key="2">
    <citation type="submission" date="2022-01" db="EMBL/GenBank/DDBJ databases">
        <authorList>
            <person name="Yamashiro T."/>
            <person name="Shiraishi A."/>
            <person name="Satake H."/>
            <person name="Nakayama K."/>
        </authorList>
    </citation>
    <scope>NUCLEOTIDE SEQUENCE</scope>
</reference>
<protein>
    <submittedName>
        <fullName evidence="1">Uncharacterized protein</fullName>
    </submittedName>
</protein>
<sequence>METSTAASQLSRGGCVVRSAGHASGGGCDDVDGDSEVGVAKVVGGCGMVVDRNPVAGDGIDDHNEREDEVVRWLEVGDGDRNSQGYGWLIFKLCIFEALFSVRGNLDVGSFRKIVVVAIELGEIEFSVKINKGCTDAEFKKIRNKQEGSGVKVMDSMENDRFRLVQNRKKKDVLRSEITVGAGGESLCVSFIVEIDIADENVFLHNLAKIDEDDDTIEDLEVDESIDT</sequence>
<name>A0ABQ5FSD1_9ASTR</name>
<reference evidence="1" key="1">
    <citation type="journal article" date="2022" name="Int. J. Mol. Sci.">
        <title>Draft Genome of Tanacetum Coccineum: Genomic Comparison of Closely Related Tanacetum-Family Plants.</title>
        <authorList>
            <person name="Yamashiro T."/>
            <person name="Shiraishi A."/>
            <person name="Nakayama K."/>
            <person name="Satake H."/>
        </authorList>
    </citation>
    <scope>NUCLEOTIDE SEQUENCE</scope>
</reference>
<organism evidence="1 2">
    <name type="scientific">Tanacetum coccineum</name>
    <dbReference type="NCBI Taxonomy" id="301880"/>
    <lineage>
        <taxon>Eukaryota</taxon>
        <taxon>Viridiplantae</taxon>
        <taxon>Streptophyta</taxon>
        <taxon>Embryophyta</taxon>
        <taxon>Tracheophyta</taxon>
        <taxon>Spermatophyta</taxon>
        <taxon>Magnoliopsida</taxon>
        <taxon>eudicotyledons</taxon>
        <taxon>Gunneridae</taxon>
        <taxon>Pentapetalae</taxon>
        <taxon>asterids</taxon>
        <taxon>campanulids</taxon>
        <taxon>Asterales</taxon>
        <taxon>Asteraceae</taxon>
        <taxon>Asteroideae</taxon>
        <taxon>Anthemideae</taxon>
        <taxon>Anthemidinae</taxon>
        <taxon>Tanacetum</taxon>
    </lineage>
</organism>
<proteinExistence type="predicted"/>
<evidence type="ECO:0000313" key="2">
    <source>
        <dbReference type="Proteomes" id="UP001151760"/>
    </source>
</evidence>
<keyword evidence="2" id="KW-1185">Reference proteome</keyword>